<evidence type="ECO:0000313" key="3">
    <source>
        <dbReference type="Proteomes" id="UP000183567"/>
    </source>
</evidence>
<sequence>MARQLTTVLMLKSSVKCVQYMNAGWSSTRKREIQPPTEDAIAGIKQSSLTPRATVPEDTPTRTIDQRRAHPKKKLCLKHLRLKLAALTNFSSLRGVARRSPRPPANENVKLEVEGGMLRKRQPGYGLEARGVLLPIDRLDSLEKT</sequence>
<dbReference type="AlphaFoldDB" id="A0A1J8Q268"/>
<evidence type="ECO:0000256" key="1">
    <source>
        <dbReference type="SAM" id="MobiDB-lite"/>
    </source>
</evidence>
<reference evidence="2 3" key="1">
    <citation type="submission" date="2016-03" db="EMBL/GenBank/DDBJ databases">
        <title>Comparative genomics of the ectomycorrhizal sister species Rhizopogon vinicolor and Rhizopogon vesiculosus (Basidiomycota: Boletales) reveals a divergence of the mating type B locus.</title>
        <authorList>
            <person name="Mujic A.B."/>
            <person name="Kuo A."/>
            <person name="Tritt A."/>
            <person name="Lipzen A."/>
            <person name="Chen C."/>
            <person name="Johnson J."/>
            <person name="Sharma A."/>
            <person name="Barry K."/>
            <person name="Grigoriev I.V."/>
            <person name="Spatafora J.W."/>
        </authorList>
    </citation>
    <scope>NUCLEOTIDE SEQUENCE [LARGE SCALE GENOMIC DNA]</scope>
    <source>
        <strain evidence="2 3">AM-OR11-056</strain>
    </source>
</reference>
<proteinExistence type="predicted"/>
<name>A0A1J8Q268_9AGAM</name>
<dbReference type="EMBL" id="LVVM01002950">
    <property type="protein sequence ID" value="OJA15678.1"/>
    <property type="molecule type" value="Genomic_DNA"/>
</dbReference>
<dbReference type="OrthoDB" id="10577554at2759"/>
<protein>
    <submittedName>
        <fullName evidence="2">Uncharacterized protein</fullName>
    </submittedName>
</protein>
<comment type="caution">
    <text evidence="2">The sequence shown here is derived from an EMBL/GenBank/DDBJ whole genome shotgun (WGS) entry which is preliminary data.</text>
</comment>
<gene>
    <name evidence="2" type="ORF">AZE42_08814</name>
</gene>
<evidence type="ECO:0000313" key="2">
    <source>
        <dbReference type="EMBL" id="OJA15678.1"/>
    </source>
</evidence>
<dbReference type="Proteomes" id="UP000183567">
    <property type="component" value="Unassembled WGS sequence"/>
</dbReference>
<keyword evidence="3" id="KW-1185">Reference proteome</keyword>
<organism evidence="2 3">
    <name type="scientific">Rhizopogon vesiculosus</name>
    <dbReference type="NCBI Taxonomy" id="180088"/>
    <lineage>
        <taxon>Eukaryota</taxon>
        <taxon>Fungi</taxon>
        <taxon>Dikarya</taxon>
        <taxon>Basidiomycota</taxon>
        <taxon>Agaricomycotina</taxon>
        <taxon>Agaricomycetes</taxon>
        <taxon>Agaricomycetidae</taxon>
        <taxon>Boletales</taxon>
        <taxon>Suillineae</taxon>
        <taxon>Rhizopogonaceae</taxon>
        <taxon>Rhizopogon</taxon>
    </lineage>
</organism>
<accession>A0A1J8Q268</accession>
<feature type="region of interest" description="Disordered" evidence="1">
    <location>
        <begin position="42"/>
        <end position="70"/>
    </location>
</feature>